<reference evidence="2" key="1">
    <citation type="submission" date="2025-08" db="UniProtKB">
        <authorList>
            <consortium name="Ensembl"/>
        </authorList>
    </citation>
    <scope>IDENTIFICATION</scope>
</reference>
<reference evidence="2" key="2">
    <citation type="submission" date="2025-09" db="UniProtKB">
        <authorList>
            <consortium name="Ensembl"/>
        </authorList>
    </citation>
    <scope>IDENTIFICATION</scope>
</reference>
<protein>
    <submittedName>
        <fullName evidence="2">Uncharacterized protein</fullName>
    </submittedName>
</protein>
<keyword evidence="3" id="KW-1185">Reference proteome</keyword>
<name>A0A8C9IMN6_9PRIM</name>
<feature type="region of interest" description="Disordered" evidence="1">
    <location>
        <begin position="1"/>
        <end position="69"/>
    </location>
</feature>
<evidence type="ECO:0000313" key="2">
    <source>
        <dbReference type="Ensembl" id="ENSPTEP00000039461.1"/>
    </source>
</evidence>
<evidence type="ECO:0000313" key="3">
    <source>
        <dbReference type="Proteomes" id="UP000694416"/>
    </source>
</evidence>
<organism evidence="2 3">
    <name type="scientific">Piliocolobus tephrosceles</name>
    <name type="common">Ugandan red Colobus</name>
    <dbReference type="NCBI Taxonomy" id="591936"/>
    <lineage>
        <taxon>Eukaryota</taxon>
        <taxon>Metazoa</taxon>
        <taxon>Chordata</taxon>
        <taxon>Craniata</taxon>
        <taxon>Vertebrata</taxon>
        <taxon>Euteleostomi</taxon>
        <taxon>Mammalia</taxon>
        <taxon>Eutheria</taxon>
        <taxon>Euarchontoglires</taxon>
        <taxon>Primates</taxon>
        <taxon>Haplorrhini</taxon>
        <taxon>Catarrhini</taxon>
        <taxon>Cercopithecidae</taxon>
        <taxon>Colobinae</taxon>
        <taxon>Piliocolobus</taxon>
    </lineage>
</organism>
<dbReference type="AlphaFoldDB" id="A0A8C9IMN6"/>
<feature type="compositionally biased region" description="Polar residues" evidence="1">
    <location>
        <begin position="13"/>
        <end position="25"/>
    </location>
</feature>
<evidence type="ECO:0000256" key="1">
    <source>
        <dbReference type="SAM" id="MobiDB-lite"/>
    </source>
</evidence>
<sequence length="148" mass="15503">MTSPLCRAASANALPSQDQVSTPSSKVKGREASGKPSHLRGKGAAQAWPPGRSKGGSFHSGAGKPSVHSQVAELHKKIQLLESHSVARRECSGAISVHCHLRLPGSSDSPASASRVTGTTGTHHHTQLIFVFLVQRGFTILARVISIS</sequence>
<accession>A0A8C9IMN6</accession>
<dbReference type="PANTHER" id="PTHR12138:SF162">
    <property type="entry name" value="CHROMOSOME UNDETERMINED SCAFFOLD_275, WHOLE GENOME SHOTGUN SEQUENCE"/>
    <property type="match status" value="1"/>
</dbReference>
<dbReference type="PANTHER" id="PTHR12138">
    <property type="entry name" value="PRIMATE-EXPANDED PROTEIN FAMILY"/>
    <property type="match status" value="1"/>
</dbReference>
<dbReference type="Ensembl" id="ENSPTET00000053041.1">
    <property type="protein sequence ID" value="ENSPTEP00000039461.1"/>
    <property type="gene ID" value="ENSPTEG00000036510.1"/>
</dbReference>
<proteinExistence type="predicted"/>
<dbReference type="Proteomes" id="UP000694416">
    <property type="component" value="Unplaced"/>
</dbReference>